<proteinExistence type="predicted"/>
<reference evidence="1 2" key="1">
    <citation type="submission" date="2017-09" db="EMBL/GenBank/DDBJ databases">
        <authorList>
            <person name="Ehlers B."/>
            <person name="Leendertz F.H."/>
        </authorList>
    </citation>
    <scope>NUCLEOTIDE SEQUENCE [LARGE SCALE GENOMIC DNA]</scope>
    <source>
        <strain evidence="1 2">DSM 27208</strain>
    </source>
</reference>
<dbReference type="Proteomes" id="UP000219453">
    <property type="component" value="Unassembled WGS sequence"/>
</dbReference>
<evidence type="ECO:0000313" key="2">
    <source>
        <dbReference type="Proteomes" id="UP000219453"/>
    </source>
</evidence>
<dbReference type="EMBL" id="OBEJ01000002">
    <property type="protein sequence ID" value="SNZ12371.1"/>
    <property type="molecule type" value="Genomic_DNA"/>
</dbReference>
<dbReference type="AlphaFoldDB" id="A0A285NXJ5"/>
<gene>
    <name evidence="1" type="ORF">SAMN06269185_1663</name>
</gene>
<accession>A0A285NXJ5</accession>
<organism evidence="1 2">
    <name type="scientific">Natronoarchaeum philippinense</name>
    <dbReference type="NCBI Taxonomy" id="558529"/>
    <lineage>
        <taxon>Archaea</taxon>
        <taxon>Methanobacteriati</taxon>
        <taxon>Methanobacteriota</taxon>
        <taxon>Stenosarchaea group</taxon>
        <taxon>Halobacteria</taxon>
        <taxon>Halobacteriales</taxon>
        <taxon>Natronoarchaeaceae</taxon>
    </lineage>
</organism>
<dbReference type="RefSeq" id="WP_097008615.1">
    <property type="nucleotide sequence ID" value="NZ_OBEJ01000002.1"/>
</dbReference>
<protein>
    <submittedName>
        <fullName evidence="1">Uncharacterized protein</fullName>
    </submittedName>
</protein>
<name>A0A285NXJ5_NATPI</name>
<sequence length="104" mass="11856">MAETEDQSESASDINRIGLAASWEVIDDLGELDDHEMYGLGIATGYLQSRWSNLRPDDIERVSDEVIRDPLHIPEEPNDVEREFIERRDLLAEAIADLKFEGKL</sequence>
<keyword evidence="2" id="KW-1185">Reference proteome</keyword>
<evidence type="ECO:0000313" key="1">
    <source>
        <dbReference type="EMBL" id="SNZ12371.1"/>
    </source>
</evidence>